<dbReference type="PROSITE" id="PS00758">
    <property type="entry name" value="ARGE_DAPE_CPG2_1"/>
    <property type="match status" value="1"/>
</dbReference>
<dbReference type="SUPFAM" id="SSF53187">
    <property type="entry name" value="Zn-dependent exopeptidases"/>
    <property type="match status" value="1"/>
</dbReference>
<dbReference type="GO" id="GO:0008777">
    <property type="term" value="F:acetylornithine deacetylase activity"/>
    <property type="evidence" value="ECO:0007669"/>
    <property type="project" value="TreeGrafter"/>
</dbReference>
<comment type="cofactor">
    <cofactor evidence="1">
        <name>Zn(2+)</name>
        <dbReference type="ChEBI" id="CHEBI:29105"/>
    </cofactor>
</comment>
<dbReference type="Gene3D" id="3.30.70.360">
    <property type="match status" value="1"/>
</dbReference>
<dbReference type="AlphaFoldDB" id="A0AAD1KR50"/>
<dbReference type="GO" id="GO:0009089">
    <property type="term" value="P:lysine biosynthetic process via diaminopimelate"/>
    <property type="evidence" value="ECO:0007669"/>
    <property type="project" value="UniProtKB-UniRule"/>
</dbReference>
<gene>
    <name evidence="7" type="ORF">KB1_16810</name>
</gene>
<evidence type="ECO:0000256" key="1">
    <source>
        <dbReference type="ARBA" id="ARBA00001947"/>
    </source>
</evidence>
<evidence type="ECO:0000256" key="3">
    <source>
        <dbReference type="ARBA" id="ARBA00022801"/>
    </source>
</evidence>
<dbReference type="PANTHER" id="PTHR43808">
    <property type="entry name" value="ACETYLORNITHINE DEACETYLASE"/>
    <property type="match status" value="1"/>
</dbReference>
<evidence type="ECO:0000259" key="6">
    <source>
        <dbReference type="Pfam" id="PF07687"/>
    </source>
</evidence>
<sequence length="393" mass="42497">MLAPSCAVRRDASCAGAEANFSTVKAMQLDLAGDLHVLFRDIVDIRSESLHEEELADAVEAALRQFDHLTVTRVSNSIVAATNLGRDSRVLVAGHLDTVPVSDNLPSHVETRDDGDYLVGRGTCDMKGGVAVALHLAATLASPKRDVTWVFYEAEEIAAEHNGLLSLRSHDPSLLDCDLAILMEPTGAIIEGGCQGTMRFTLTTEGQAAHSARSWAGHNAIHDLLPILHILSDWQDGADHLVEVDGLTYREGLNATMVQGGLAGNVVPPEATVQINYRFAPDKTAQQAEQLMRTMFAEWRMDVLDLSSPARPGLDQPLAQSFARSVGTTPMPKYGWTDVARFFEMGHPALNFGPGDAMYAHKADECCKMSSLDDCARALASWLCEGSRDEGES</sequence>
<accession>A0AAD1KR50</accession>
<protein>
    <recommendedName>
        <fullName evidence="5">Succinyl-diaminopimelate desuccinylase</fullName>
        <ecNumber evidence="5">3.5.1.18</ecNumber>
    </recommendedName>
</protein>
<evidence type="ECO:0000313" key="8">
    <source>
        <dbReference type="Proteomes" id="UP000825072"/>
    </source>
</evidence>
<dbReference type="InterPro" id="IPR050072">
    <property type="entry name" value="Peptidase_M20A"/>
</dbReference>
<keyword evidence="3" id="KW-0378">Hydrolase</keyword>
<evidence type="ECO:0000313" key="7">
    <source>
        <dbReference type="EMBL" id="BCY25691.1"/>
    </source>
</evidence>
<dbReference type="Gene3D" id="3.40.630.10">
    <property type="entry name" value="Zn peptidases"/>
    <property type="match status" value="1"/>
</dbReference>
<dbReference type="InterPro" id="IPR036264">
    <property type="entry name" value="Bact_exopeptidase_dim_dom"/>
</dbReference>
<keyword evidence="2" id="KW-0479">Metal-binding</keyword>
<dbReference type="InterPro" id="IPR001261">
    <property type="entry name" value="ArgE/DapE_CS"/>
</dbReference>
<name>A0AAD1KR50_9ACTN</name>
<dbReference type="Proteomes" id="UP000825072">
    <property type="component" value="Chromosome 1"/>
</dbReference>
<dbReference type="GO" id="GO:0009014">
    <property type="term" value="F:succinyl-diaminopimelate desuccinylase activity"/>
    <property type="evidence" value="ECO:0007669"/>
    <property type="project" value="UniProtKB-UniRule"/>
</dbReference>
<dbReference type="PANTHER" id="PTHR43808:SF31">
    <property type="entry name" value="N-ACETYL-L-CITRULLINE DEACETYLASE"/>
    <property type="match status" value="1"/>
</dbReference>
<keyword evidence="4" id="KW-0862">Zinc</keyword>
<dbReference type="Pfam" id="PF07687">
    <property type="entry name" value="M20_dimer"/>
    <property type="match status" value="1"/>
</dbReference>
<dbReference type="NCBIfam" id="TIGR01900">
    <property type="entry name" value="dapE-gram_pos"/>
    <property type="match status" value="1"/>
</dbReference>
<dbReference type="EC" id="3.5.1.18" evidence="5"/>
<dbReference type="EMBL" id="AP024747">
    <property type="protein sequence ID" value="BCY25691.1"/>
    <property type="molecule type" value="Genomic_DNA"/>
</dbReference>
<proteinExistence type="predicted"/>
<evidence type="ECO:0000256" key="2">
    <source>
        <dbReference type="ARBA" id="ARBA00022723"/>
    </source>
</evidence>
<evidence type="ECO:0000256" key="5">
    <source>
        <dbReference type="NCBIfam" id="TIGR01900"/>
    </source>
</evidence>
<dbReference type="GO" id="GO:0006526">
    <property type="term" value="P:L-arginine biosynthetic process"/>
    <property type="evidence" value="ECO:0007669"/>
    <property type="project" value="TreeGrafter"/>
</dbReference>
<dbReference type="InterPro" id="IPR011650">
    <property type="entry name" value="Peptidase_M20_dimer"/>
</dbReference>
<dbReference type="GO" id="GO:0046872">
    <property type="term" value="F:metal ion binding"/>
    <property type="evidence" value="ECO:0007669"/>
    <property type="project" value="UniProtKB-KW"/>
</dbReference>
<reference evidence="7" key="1">
    <citation type="submission" date="2021-06" db="EMBL/GenBank/DDBJ databases">
        <title>Genome sequence of Cutibacterium modestum strain KB17-24694.</title>
        <authorList>
            <person name="Dekio I."/>
            <person name="Asahina A."/>
            <person name="Nishida M."/>
        </authorList>
    </citation>
    <scope>NUCLEOTIDE SEQUENCE</scope>
    <source>
        <strain evidence="7">KB17-24694</strain>
    </source>
</reference>
<dbReference type="InterPro" id="IPR010174">
    <property type="entry name" value="Succinyl-DAP_deSuclase_DapE"/>
</dbReference>
<organism evidence="7 8">
    <name type="scientific">Cutibacterium modestum</name>
    <dbReference type="NCBI Taxonomy" id="2559073"/>
    <lineage>
        <taxon>Bacteria</taxon>
        <taxon>Bacillati</taxon>
        <taxon>Actinomycetota</taxon>
        <taxon>Actinomycetes</taxon>
        <taxon>Propionibacteriales</taxon>
        <taxon>Propionibacteriaceae</taxon>
        <taxon>Cutibacterium</taxon>
    </lineage>
</organism>
<dbReference type="SUPFAM" id="SSF55031">
    <property type="entry name" value="Bacterial exopeptidase dimerisation domain"/>
    <property type="match status" value="1"/>
</dbReference>
<feature type="domain" description="Peptidase M20 dimerisation" evidence="6">
    <location>
        <begin position="195"/>
        <end position="296"/>
    </location>
</feature>
<evidence type="ECO:0000256" key="4">
    <source>
        <dbReference type="ARBA" id="ARBA00022833"/>
    </source>
</evidence>
<dbReference type="Pfam" id="PF01546">
    <property type="entry name" value="Peptidase_M20"/>
    <property type="match status" value="1"/>
</dbReference>
<dbReference type="InterPro" id="IPR002933">
    <property type="entry name" value="Peptidase_M20"/>
</dbReference>